<protein>
    <recommendedName>
        <fullName evidence="7">Polyadenylate-binding protein-interacting protein 2</fullName>
    </recommendedName>
</protein>
<dbReference type="Ensembl" id="ENSGMOT00000027671.1">
    <property type="protein sequence ID" value="ENSGMOP00000041580.1"/>
    <property type="gene ID" value="ENSGMOG00000026293.1"/>
</dbReference>
<dbReference type="GO" id="GO:0005737">
    <property type="term" value="C:cytoplasm"/>
    <property type="evidence" value="ECO:0007669"/>
    <property type="project" value="UniProtKB-SubCell"/>
</dbReference>
<dbReference type="OMA" id="PGIQKHN"/>
<comment type="function">
    <text evidence="6">Acts as a repressor in the regulation of translation initiation of poly(A)-containing mRNAs. Its inhibitory activity on translation is mediated via its action on PABPC1. Displaces the interaction of PABPC1 with poly(A) RNA and competes with PAIP1 for binding to PABPC1. Its association with PABPC1 results in disruption of the cytoplasmic poly(A) RNP structure organization.</text>
</comment>
<dbReference type="GeneTree" id="ENSGT00390000017284"/>
<dbReference type="InterPro" id="IPR040396">
    <property type="entry name" value="PAIP2-like"/>
</dbReference>
<dbReference type="GO" id="GO:0000900">
    <property type="term" value="F:mRNA regulatory element binding translation repressor activity"/>
    <property type="evidence" value="ECO:0007669"/>
    <property type="project" value="InterPro"/>
</dbReference>
<dbReference type="GO" id="GO:0045947">
    <property type="term" value="P:negative regulation of translational initiation"/>
    <property type="evidence" value="ECO:0007669"/>
    <property type="project" value="InterPro"/>
</dbReference>
<keyword evidence="4" id="KW-0832">Ubl conjugation</keyword>
<dbReference type="AlphaFoldDB" id="A0A8C5BAZ6"/>
<organism evidence="8 9">
    <name type="scientific">Gadus morhua</name>
    <name type="common">Atlantic cod</name>
    <dbReference type="NCBI Taxonomy" id="8049"/>
    <lineage>
        <taxon>Eukaryota</taxon>
        <taxon>Metazoa</taxon>
        <taxon>Chordata</taxon>
        <taxon>Craniata</taxon>
        <taxon>Vertebrata</taxon>
        <taxon>Euteleostomi</taxon>
        <taxon>Actinopterygii</taxon>
        <taxon>Neopterygii</taxon>
        <taxon>Teleostei</taxon>
        <taxon>Neoteleostei</taxon>
        <taxon>Acanthomorphata</taxon>
        <taxon>Zeiogadaria</taxon>
        <taxon>Gadariae</taxon>
        <taxon>Gadiformes</taxon>
        <taxon>Gadoidei</taxon>
        <taxon>Gadidae</taxon>
        <taxon>Gadus</taxon>
    </lineage>
</organism>
<reference evidence="8" key="1">
    <citation type="submission" date="2025-08" db="UniProtKB">
        <authorList>
            <consortium name="Ensembl"/>
        </authorList>
    </citation>
    <scope>IDENTIFICATION</scope>
</reference>
<evidence type="ECO:0000313" key="8">
    <source>
        <dbReference type="Ensembl" id="ENSGMOP00000041580.1"/>
    </source>
</evidence>
<name>A0A8C5BAZ6_GADMO</name>
<comment type="similarity">
    <text evidence="2">Belongs to the PAIP2 family.</text>
</comment>
<evidence type="ECO:0000256" key="3">
    <source>
        <dbReference type="ARBA" id="ARBA00022490"/>
    </source>
</evidence>
<proteinExistence type="inferred from homology"/>
<sequence length="131" mass="15419">MKDPSRTDSNNSISSSVPIMTISNDFNYDDNPFAEYMWMENEEEFNRQVEEELKEEEFIELCFQEMLEEEEEWEWFIPSRDLHSQPNTQLQGQFSLLGLSVEVVMYEDAVVNSNLNPNAKEFTPGIQKHVI</sequence>
<dbReference type="PANTHER" id="PTHR13154">
    <property type="entry name" value="POLYADENYLATE-BINDING PROTEIN-INTERACTING PROTEIN 2"/>
    <property type="match status" value="1"/>
</dbReference>
<evidence type="ECO:0000256" key="7">
    <source>
        <dbReference type="ARBA" id="ARBA00040702"/>
    </source>
</evidence>
<evidence type="ECO:0000256" key="4">
    <source>
        <dbReference type="ARBA" id="ARBA00022843"/>
    </source>
</evidence>
<reference evidence="8" key="2">
    <citation type="submission" date="2025-09" db="UniProtKB">
        <authorList>
            <consortium name="Ensembl"/>
        </authorList>
    </citation>
    <scope>IDENTIFICATION</scope>
</reference>
<keyword evidence="3" id="KW-0963">Cytoplasm</keyword>
<evidence type="ECO:0000313" key="9">
    <source>
        <dbReference type="Proteomes" id="UP000694546"/>
    </source>
</evidence>
<accession>A0A8C5BAZ6</accession>
<dbReference type="PANTHER" id="PTHR13154:SF2">
    <property type="entry name" value="POLYADENYLATE-BINDING PROTEIN-INTERACTING PROTEIN 2"/>
    <property type="match status" value="1"/>
</dbReference>
<comment type="subcellular location">
    <subcellularLocation>
        <location evidence="1">Cytoplasm</location>
    </subcellularLocation>
</comment>
<keyword evidence="5" id="KW-0810">Translation regulation</keyword>
<evidence type="ECO:0000256" key="2">
    <source>
        <dbReference type="ARBA" id="ARBA00006858"/>
    </source>
</evidence>
<dbReference type="InterPro" id="IPR009818">
    <property type="entry name" value="PAM2_motif"/>
</dbReference>
<dbReference type="Pfam" id="PF07145">
    <property type="entry name" value="PAM2"/>
    <property type="match status" value="1"/>
</dbReference>
<evidence type="ECO:0000256" key="1">
    <source>
        <dbReference type="ARBA" id="ARBA00004496"/>
    </source>
</evidence>
<evidence type="ECO:0000256" key="6">
    <source>
        <dbReference type="ARBA" id="ARBA00037448"/>
    </source>
</evidence>
<keyword evidence="9" id="KW-1185">Reference proteome</keyword>
<dbReference type="Proteomes" id="UP000694546">
    <property type="component" value="Chromosome 10"/>
</dbReference>
<evidence type="ECO:0000256" key="5">
    <source>
        <dbReference type="ARBA" id="ARBA00022845"/>
    </source>
</evidence>